<accession>A0A2U9IRJ4</accession>
<dbReference type="RefSeq" id="WP_110368758.1">
    <property type="nucleotide sequence ID" value="NZ_CP029287.2"/>
</dbReference>
<dbReference type="PANTHER" id="PTHR10151:SF120">
    <property type="entry name" value="BIS(5'-ADENOSYL)-TRIPHOSPHATASE"/>
    <property type="match status" value="1"/>
</dbReference>
<organism evidence="1 2">
    <name type="scientific">Metallosphaera hakonensis JCM 8857 = DSM 7519</name>
    <dbReference type="NCBI Taxonomy" id="1293036"/>
    <lineage>
        <taxon>Archaea</taxon>
        <taxon>Thermoproteota</taxon>
        <taxon>Thermoprotei</taxon>
        <taxon>Sulfolobales</taxon>
        <taxon>Sulfolobaceae</taxon>
        <taxon>Metallosphaera</taxon>
    </lineage>
</organism>
<dbReference type="Gene3D" id="3.40.720.10">
    <property type="entry name" value="Alkaline Phosphatase, subunit A"/>
    <property type="match status" value="1"/>
</dbReference>
<reference evidence="1 2" key="1">
    <citation type="submission" date="2018-05" db="EMBL/GenBank/DDBJ databases">
        <title>Complete Genome Sequences of Extremely Thermoacidophilic, Metal-Mobilizing Type-Strain Members of the Archaeal Family Sulfolobaceae: Acidianus brierleyi DSM-1651T, Acidianus sulfidivorans DSM-18786T, Metallosphaera hakonensis DSM-7519T, and Metallosphaera prunae DSM-10039T.</title>
        <authorList>
            <person name="Counts J.A."/>
            <person name="Kelly R.M."/>
        </authorList>
    </citation>
    <scope>NUCLEOTIDE SEQUENCE [LARGE SCALE GENOMIC DNA]</scope>
    <source>
        <strain evidence="1 2">HO1-1</strain>
    </source>
</reference>
<reference evidence="2" key="3">
    <citation type="submission" date="2020-03" db="EMBL/GenBank/DDBJ databases">
        <title>Sequencing and Assembly of Multiple Reported Metal-Biooxidizing Members of the Extremely Thermoacidophilic Archaeal Family Sulfolobaceae.</title>
        <authorList>
            <person name="Counts J.A."/>
            <person name="Kelly R.M."/>
        </authorList>
    </citation>
    <scope>NUCLEOTIDE SEQUENCE [LARGE SCALE GENOMIC DNA]</scope>
    <source>
        <strain evidence="2">HO1-1</strain>
    </source>
</reference>
<dbReference type="Pfam" id="PF01663">
    <property type="entry name" value="Phosphodiest"/>
    <property type="match status" value="1"/>
</dbReference>
<dbReference type="InterPro" id="IPR017850">
    <property type="entry name" value="Alkaline_phosphatase_core_sf"/>
</dbReference>
<dbReference type="PANTHER" id="PTHR10151">
    <property type="entry name" value="ECTONUCLEOTIDE PYROPHOSPHATASE/PHOSPHODIESTERASE"/>
    <property type="match status" value="1"/>
</dbReference>
<keyword evidence="2" id="KW-1185">Reference proteome</keyword>
<dbReference type="OrthoDB" id="33550at2157"/>
<reference evidence="2" key="2">
    <citation type="submission" date="2020-03" db="EMBL/GenBank/DDBJ databases">
        <title>Complete Genome Sequences of Extremely Thermoacidophilic, Metal-Mobilizing Type-Strain Members of the Archaeal Family Sulfolobaceae: Acidianus brierleyi DSM-1651T, Acidianus sulfidivorans DSM-18786T, Metallosphaera hakonensis DSM-7519T, and Metallosphaera prunae DSM-10039T.</title>
        <authorList>
            <person name="Counts J.A."/>
            <person name="Kelly R.M."/>
        </authorList>
    </citation>
    <scope>NUCLEOTIDE SEQUENCE [LARGE SCALE GENOMIC DNA]</scope>
    <source>
        <strain evidence="2">HO1-1</strain>
    </source>
</reference>
<dbReference type="GeneID" id="36833978"/>
<dbReference type="SUPFAM" id="SSF53649">
    <property type="entry name" value="Alkaline phosphatase-like"/>
    <property type="match status" value="1"/>
</dbReference>
<proteinExistence type="predicted"/>
<name>A0A2U9IRJ4_9CREN</name>
<dbReference type="Proteomes" id="UP000247586">
    <property type="component" value="Chromosome"/>
</dbReference>
<sequence>MIVEPNLNRSLYTLSLEVRNSLQGKSPVGLTEIERDKVILVLVDGLGFSLAEKVGIKAERIHSVFPTITITVLTTLLTASPPGVHGIMGWRVLNREKGKIDNLLGNEEVNVRELIKVEPYIPNDAVVLAPSSRPSSTLFKSLLGRVVPYYSPWDALTQALEIAKNKRPSFMFVYLPYVDSVSHHFGPNSEHTLVTAREVTRMVEMFAQDISREYSVVMTSDHGHVQIDGNVILSKDILEHVDLPPFGDHRNLMFVSRRNPSEYLSKYGLITLNRDKLREITGGDNVPDYAGIPMDNRLYSYWEDEEEMKYVGSHGGMSKEEMEVPLVVWQN</sequence>
<dbReference type="KEGG" id="mhk:DFR87_01510"/>
<evidence type="ECO:0000313" key="1">
    <source>
        <dbReference type="EMBL" id="AWR98593.1"/>
    </source>
</evidence>
<dbReference type="GO" id="GO:0016787">
    <property type="term" value="F:hydrolase activity"/>
    <property type="evidence" value="ECO:0007669"/>
    <property type="project" value="UniProtKB-ARBA"/>
</dbReference>
<dbReference type="STRING" id="1293036.GCA_001315825_02535"/>
<dbReference type="EMBL" id="CP029287">
    <property type="protein sequence ID" value="AWR98593.1"/>
    <property type="molecule type" value="Genomic_DNA"/>
</dbReference>
<dbReference type="AlphaFoldDB" id="A0A2U9IRJ4"/>
<dbReference type="InterPro" id="IPR002591">
    <property type="entry name" value="Phosphodiest/P_Trfase"/>
</dbReference>
<gene>
    <name evidence="1" type="ORF">DFR87_01510</name>
</gene>
<protein>
    <submittedName>
        <fullName evidence="1">Phosphodiesterase</fullName>
    </submittedName>
</protein>
<evidence type="ECO:0000313" key="2">
    <source>
        <dbReference type="Proteomes" id="UP000247586"/>
    </source>
</evidence>